<keyword evidence="4" id="KW-1185">Reference proteome</keyword>
<evidence type="ECO:0000313" key="4">
    <source>
        <dbReference type="Proteomes" id="UP000823521"/>
    </source>
</evidence>
<proteinExistence type="predicted"/>
<reference evidence="3 4" key="1">
    <citation type="submission" date="2019-12" db="EMBL/GenBank/DDBJ databases">
        <title>Whole genome sequencing of endophytic Actinobacterium Micromonospora sp. MPMI6T.</title>
        <authorList>
            <person name="Evv R."/>
            <person name="Podile A.R."/>
        </authorList>
    </citation>
    <scope>NUCLEOTIDE SEQUENCE [LARGE SCALE GENOMIC DNA]</scope>
    <source>
        <strain evidence="3 4">MPMI6</strain>
    </source>
</reference>
<accession>A0ABS3VUN1</accession>
<evidence type="ECO:0000259" key="2">
    <source>
        <dbReference type="Pfam" id="PF07883"/>
    </source>
</evidence>
<dbReference type="PANTHER" id="PTHR37694:SF1">
    <property type="entry name" value="SLR8022 PROTEIN"/>
    <property type="match status" value="1"/>
</dbReference>
<dbReference type="InterPro" id="IPR013096">
    <property type="entry name" value="Cupin_2"/>
</dbReference>
<dbReference type="SUPFAM" id="SSF51182">
    <property type="entry name" value="RmlC-like cupins"/>
    <property type="match status" value="1"/>
</dbReference>
<comment type="caution">
    <text evidence="3">The sequence shown here is derived from an EMBL/GenBank/DDBJ whole genome shotgun (WGS) entry which is preliminary data.</text>
</comment>
<dbReference type="Proteomes" id="UP000823521">
    <property type="component" value="Unassembled WGS sequence"/>
</dbReference>
<dbReference type="EMBL" id="WVUH01000181">
    <property type="protein sequence ID" value="MBO4208251.1"/>
    <property type="molecule type" value="Genomic_DNA"/>
</dbReference>
<dbReference type="InterPro" id="IPR011051">
    <property type="entry name" value="RmlC_Cupin_sf"/>
</dbReference>
<dbReference type="RefSeq" id="WP_208815240.1">
    <property type="nucleotide sequence ID" value="NZ_WVUH01000181.1"/>
</dbReference>
<dbReference type="Pfam" id="PF07883">
    <property type="entry name" value="Cupin_2"/>
    <property type="match status" value="1"/>
</dbReference>
<feature type="domain" description="Cupin type-2" evidence="2">
    <location>
        <begin position="43"/>
        <end position="107"/>
    </location>
</feature>
<dbReference type="PANTHER" id="PTHR37694">
    <property type="entry name" value="SLR8022 PROTEIN"/>
    <property type="match status" value="1"/>
</dbReference>
<sequence>MEKSPLAALAEEQLDRARTSSNGRSATTVYGGSGRSLRQTLIALAGGRSLDEHDSPGEATVHVLRGRVRLRSGATEIEGTTGDLLVVPDARHSLHADEDSAVLLTVVAAAADR</sequence>
<organism evidence="3 4">
    <name type="scientific">Micromonospora echinofusca</name>
    <dbReference type="NCBI Taxonomy" id="47858"/>
    <lineage>
        <taxon>Bacteria</taxon>
        <taxon>Bacillati</taxon>
        <taxon>Actinomycetota</taxon>
        <taxon>Actinomycetes</taxon>
        <taxon>Micromonosporales</taxon>
        <taxon>Micromonosporaceae</taxon>
        <taxon>Micromonospora</taxon>
    </lineage>
</organism>
<evidence type="ECO:0000256" key="1">
    <source>
        <dbReference type="SAM" id="MobiDB-lite"/>
    </source>
</evidence>
<protein>
    <submittedName>
        <fullName evidence="3">LuxR family transcriptional regulator</fullName>
    </submittedName>
</protein>
<feature type="compositionally biased region" description="Polar residues" evidence="1">
    <location>
        <begin position="19"/>
        <end position="30"/>
    </location>
</feature>
<feature type="region of interest" description="Disordered" evidence="1">
    <location>
        <begin position="13"/>
        <end position="32"/>
    </location>
</feature>
<gene>
    <name evidence="3" type="ORF">GSF22_19885</name>
</gene>
<evidence type="ECO:0000313" key="3">
    <source>
        <dbReference type="EMBL" id="MBO4208251.1"/>
    </source>
</evidence>
<dbReference type="InterPro" id="IPR014710">
    <property type="entry name" value="RmlC-like_jellyroll"/>
</dbReference>
<dbReference type="Gene3D" id="2.60.120.10">
    <property type="entry name" value="Jelly Rolls"/>
    <property type="match status" value="1"/>
</dbReference>
<dbReference type="CDD" id="cd02230">
    <property type="entry name" value="cupin_HP0902-like"/>
    <property type="match status" value="1"/>
</dbReference>
<name>A0ABS3VUN1_MICEH</name>